<evidence type="ECO:0000313" key="2">
    <source>
        <dbReference type="Proteomes" id="UP001057402"/>
    </source>
</evidence>
<evidence type="ECO:0000313" key="1">
    <source>
        <dbReference type="EMBL" id="KAI4319231.1"/>
    </source>
</evidence>
<sequence length="171" mass="17376">MAAAQIVSLLTTMIVISCCAVPGSCDSPVQPGDNGNSTSACITQLLPCHPYLNKTTSPPATCCVPLKQMVTGNTQCLCAIFNNPDILKQLNITQADALSLAKECGANADITVCKTGTPGSPAPATPSSGNTPSNAANTRNGHPLFHVGEFSFTATGFALAMSVAAIYLGGC</sequence>
<dbReference type="EMBL" id="CM042889">
    <property type="protein sequence ID" value="KAI4319231.1"/>
    <property type="molecule type" value="Genomic_DNA"/>
</dbReference>
<dbReference type="Proteomes" id="UP001057402">
    <property type="component" value="Chromosome 10"/>
</dbReference>
<comment type="caution">
    <text evidence="1">The sequence shown here is derived from an EMBL/GenBank/DDBJ whole genome shotgun (WGS) entry which is preliminary data.</text>
</comment>
<reference evidence="2" key="1">
    <citation type="journal article" date="2023" name="Front. Plant Sci.">
        <title>Chromosomal-level genome assembly of Melastoma candidum provides insights into trichome evolution.</title>
        <authorList>
            <person name="Zhong Y."/>
            <person name="Wu W."/>
            <person name="Sun C."/>
            <person name="Zou P."/>
            <person name="Liu Y."/>
            <person name="Dai S."/>
            <person name="Zhou R."/>
        </authorList>
    </citation>
    <scope>NUCLEOTIDE SEQUENCE [LARGE SCALE GENOMIC DNA]</scope>
</reference>
<gene>
    <name evidence="1" type="ORF">MLD38_032857</name>
</gene>
<accession>A0ACB9M8L0</accession>
<proteinExistence type="predicted"/>
<organism evidence="1 2">
    <name type="scientific">Melastoma candidum</name>
    <dbReference type="NCBI Taxonomy" id="119954"/>
    <lineage>
        <taxon>Eukaryota</taxon>
        <taxon>Viridiplantae</taxon>
        <taxon>Streptophyta</taxon>
        <taxon>Embryophyta</taxon>
        <taxon>Tracheophyta</taxon>
        <taxon>Spermatophyta</taxon>
        <taxon>Magnoliopsida</taxon>
        <taxon>eudicotyledons</taxon>
        <taxon>Gunneridae</taxon>
        <taxon>Pentapetalae</taxon>
        <taxon>rosids</taxon>
        <taxon>malvids</taxon>
        <taxon>Myrtales</taxon>
        <taxon>Melastomataceae</taxon>
        <taxon>Melastomatoideae</taxon>
        <taxon>Melastomateae</taxon>
        <taxon>Melastoma</taxon>
    </lineage>
</organism>
<protein>
    <submittedName>
        <fullName evidence="1">Uncharacterized protein</fullName>
    </submittedName>
</protein>
<name>A0ACB9M8L0_9MYRT</name>
<keyword evidence="2" id="KW-1185">Reference proteome</keyword>